<organism evidence="2">
    <name type="scientific">marine metagenome</name>
    <dbReference type="NCBI Taxonomy" id="408172"/>
    <lineage>
        <taxon>unclassified sequences</taxon>
        <taxon>metagenomes</taxon>
        <taxon>ecological metagenomes</taxon>
    </lineage>
</organism>
<dbReference type="SUPFAM" id="SSF52540">
    <property type="entry name" value="P-loop containing nucleoside triphosphate hydrolases"/>
    <property type="match status" value="1"/>
</dbReference>
<sequence length="201" mass="23942">MKPGLAIDDFFVSTSNQKAFNFILNKKIDNKKILLIGPNKSGKTHLGKIWQKNNNAISYENNFEIILNYKKNIFIDDFLKNINEEQIFHLINHCSINKLTILFTSNKEMFEHNFFLQDLLSRIKTFHTLRIDLPDDDLIINLMIKLLHDKQIIIKNEEIFHYILKRIERSYEEIFLLIENIDKLSLEKKRELTIPLIKKLL</sequence>
<dbReference type="Gene3D" id="3.40.50.300">
    <property type="entry name" value="P-loop containing nucleotide triphosphate hydrolases"/>
    <property type="match status" value="1"/>
</dbReference>
<dbReference type="GO" id="GO:0003688">
    <property type="term" value="F:DNA replication origin binding"/>
    <property type="evidence" value="ECO:0007669"/>
    <property type="project" value="TreeGrafter"/>
</dbReference>
<feature type="domain" description="Hda lid" evidence="1">
    <location>
        <begin position="156"/>
        <end position="201"/>
    </location>
</feature>
<dbReference type="EMBL" id="UINC01097088">
    <property type="protein sequence ID" value="SVC54508.1"/>
    <property type="molecule type" value="Genomic_DNA"/>
</dbReference>
<dbReference type="Pfam" id="PF22688">
    <property type="entry name" value="Hda_lid"/>
    <property type="match status" value="1"/>
</dbReference>
<evidence type="ECO:0000259" key="1">
    <source>
        <dbReference type="Pfam" id="PF22688"/>
    </source>
</evidence>
<dbReference type="AlphaFoldDB" id="A0A382N1Q0"/>
<dbReference type="PANTHER" id="PTHR30050">
    <property type="entry name" value="CHROMOSOMAL REPLICATION INITIATOR PROTEIN DNAA"/>
    <property type="match status" value="1"/>
</dbReference>
<proteinExistence type="predicted"/>
<dbReference type="InterPro" id="IPR055199">
    <property type="entry name" value="Hda_lid"/>
</dbReference>
<dbReference type="Gene3D" id="1.10.8.60">
    <property type="match status" value="1"/>
</dbReference>
<dbReference type="GO" id="GO:0005886">
    <property type="term" value="C:plasma membrane"/>
    <property type="evidence" value="ECO:0007669"/>
    <property type="project" value="TreeGrafter"/>
</dbReference>
<dbReference type="PANTHER" id="PTHR30050:SF5">
    <property type="entry name" value="DNAA REGULATORY INACTIVATOR HDA"/>
    <property type="match status" value="1"/>
</dbReference>
<name>A0A382N1Q0_9ZZZZ</name>
<protein>
    <recommendedName>
        <fullName evidence="1">Hda lid domain-containing protein</fullName>
    </recommendedName>
</protein>
<gene>
    <name evidence="2" type="ORF">METZ01_LOCUS307362</name>
</gene>
<accession>A0A382N1Q0</accession>
<reference evidence="2" key="1">
    <citation type="submission" date="2018-05" db="EMBL/GenBank/DDBJ databases">
        <authorList>
            <person name="Lanie J.A."/>
            <person name="Ng W.-L."/>
            <person name="Kazmierczak K.M."/>
            <person name="Andrzejewski T.M."/>
            <person name="Davidsen T.M."/>
            <person name="Wayne K.J."/>
            <person name="Tettelin H."/>
            <person name="Glass J.I."/>
            <person name="Rusch D."/>
            <person name="Podicherti R."/>
            <person name="Tsui H.-C.T."/>
            <person name="Winkler M.E."/>
        </authorList>
    </citation>
    <scope>NUCLEOTIDE SEQUENCE</scope>
</reference>
<dbReference type="InterPro" id="IPR027417">
    <property type="entry name" value="P-loop_NTPase"/>
</dbReference>
<dbReference type="GO" id="GO:0006270">
    <property type="term" value="P:DNA replication initiation"/>
    <property type="evidence" value="ECO:0007669"/>
    <property type="project" value="TreeGrafter"/>
</dbReference>
<evidence type="ECO:0000313" key="2">
    <source>
        <dbReference type="EMBL" id="SVC54508.1"/>
    </source>
</evidence>